<dbReference type="EMBL" id="GL883105">
    <property type="protein sequence ID" value="EGG07133.1"/>
    <property type="molecule type" value="Genomic_DNA"/>
</dbReference>
<proteinExistence type="predicted"/>
<protein>
    <recommendedName>
        <fullName evidence="3">CxC1-like cysteine cluster associated with KDZ transposases domain-containing protein</fullName>
    </recommendedName>
</protein>
<dbReference type="Proteomes" id="UP000001072">
    <property type="component" value="Unassembled WGS sequence"/>
</dbReference>
<gene>
    <name evidence="1" type="ORF">MELLADRAFT_106193</name>
</gene>
<dbReference type="RefSeq" id="XP_007409575.1">
    <property type="nucleotide sequence ID" value="XM_007409513.1"/>
</dbReference>
<dbReference type="InParanoid" id="F4RKQ6"/>
<dbReference type="OrthoDB" id="3200967at2759"/>
<dbReference type="HOGENOM" id="CLU_011407_2_1_1"/>
<dbReference type="GeneID" id="18922827"/>
<evidence type="ECO:0000313" key="1">
    <source>
        <dbReference type="EMBL" id="EGG07133.1"/>
    </source>
</evidence>
<organism evidence="2">
    <name type="scientific">Melampsora larici-populina (strain 98AG31 / pathotype 3-4-7)</name>
    <name type="common">Poplar leaf rust fungus</name>
    <dbReference type="NCBI Taxonomy" id="747676"/>
    <lineage>
        <taxon>Eukaryota</taxon>
        <taxon>Fungi</taxon>
        <taxon>Dikarya</taxon>
        <taxon>Basidiomycota</taxon>
        <taxon>Pucciniomycotina</taxon>
        <taxon>Pucciniomycetes</taxon>
        <taxon>Pucciniales</taxon>
        <taxon>Melampsoraceae</taxon>
        <taxon>Melampsora</taxon>
    </lineage>
</organism>
<dbReference type="AlphaFoldDB" id="F4RKQ6"/>
<keyword evidence="2" id="KW-1185">Reference proteome</keyword>
<dbReference type="KEGG" id="mlr:MELLADRAFT_106193"/>
<evidence type="ECO:0008006" key="3">
    <source>
        <dbReference type="Google" id="ProtNLM"/>
    </source>
</evidence>
<reference evidence="2" key="1">
    <citation type="journal article" date="2011" name="Proc. Natl. Acad. Sci. U.S.A.">
        <title>Obligate biotrophy features unraveled by the genomic analysis of rust fungi.</title>
        <authorList>
            <person name="Duplessis S."/>
            <person name="Cuomo C.A."/>
            <person name="Lin Y.-C."/>
            <person name="Aerts A."/>
            <person name="Tisserant E."/>
            <person name="Veneault-Fourrey C."/>
            <person name="Joly D.L."/>
            <person name="Hacquard S."/>
            <person name="Amselem J."/>
            <person name="Cantarel B.L."/>
            <person name="Chiu R."/>
            <person name="Coutinho P.M."/>
            <person name="Feau N."/>
            <person name="Field M."/>
            <person name="Frey P."/>
            <person name="Gelhaye E."/>
            <person name="Goldberg J."/>
            <person name="Grabherr M.G."/>
            <person name="Kodira C.D."/>
            <person name="Kohler A."/>
            <person name="Kuees U."/>
            <person name="Lindquist E.A."/>
            <person name="Lucas S.M."/>
            <person name="Mago R."/>
            <person name="Mauceli E."/>
            <person name="Morin E."/>
            <person name="Murat C."/>
            <person name="Pangilinan J.L."/>
            <person name="Park R."/>
            <person name="Pearson M."/>
            <person name="Quesneville H."/>
            <person name="Rouhier N."/>
            <person name="Sakthikumar S."/>
            <person name="Salamov A.A."/>
            <person name="Schmutz J."/>
            <person name="Selles B."/>
            <person name="Shapiro H."/>
            <person name="Tanguay P."/>
            <person name="Tuskan G.A."/>
            <person name="Henrissat B."/>
            <person name="Van de Peer Y."/>
            <person name="Rouze P."/>
            <person name="Ellis J.G."/>
            <person name="Dodds P.N."/>
            <person name="Schein J.E."/>
            <person name="Zhong S."/>
            <person name="Hamelin R.C."/>
            <person name="Grigoriev I.V."/>
            <person name="Szabo L.J."/>
            <person name="Martin F."/>
        </authorList>
    </citation>
    <scope>NUCLEOTIDE SEQUENCE [LARGE SCALE GENOMIC DNA]</scope>
    <source>
        <strain evidence="2">98AG31 / pathotype 3-4-7</strain>
    </source>
</reference>
<dbReference type="VEuPathDB" id="FungiDB:MELLADRAFT_106193"/>
<dbReference type="PANTHER" id="PTHR33096">
    <property type="entry name" value="CXC2 DOMAIN-CONTAINING PROTEIN"/>
    <property type="match status" value="1"/>
</dbReference>
<accession>F4RKQ6</accession>
<evidence type="ECO:0000313" key="2">
    <source>
        <dbReference type="Proteomes" id="UP000001072"/>
    </source>
</evidence>
<name>F4RKQ6_MELLP</name>
<sequence length="420" mass="48063">MTGNFIRLQHSTCNWTTKHSYLTHEIKCQCPLEKLRRQQIDLIDLLSSLFEEGLQLSQLDISAAQCSLCFGPAEGEVKVSPNKPDFIIAMDGNFQHRHQSYSSKDFPQEDQYPDFFIRTSNIEKEAVACQQTDAQANDIKVKEGSGKIRFSGEDIMCILNLRCVLLGLWLLRRYRNAVKVLGEAQSALNTLFQMANPALPGKNYSALFFRSQWASEREAYASKDAIMQKQKLELGRLLSLQDELEAAWLQPALTPQQALHRLRTTAEIKESIAQQAAKVGTANVLLLDKEQQAFLKLWYSKHEVGLRYIAICEEKRPLQQSRSDGHDTNLGHKGQTNLLVALRKHVTQLKKIVETYQTRRTEYHAKYPEHQLPADINYNELLHIQADHPFWNDSLFTKIEAPWAVDPNTRHGMQQVAYAD</sequence>
<dbReference type="PANTHER" id="PTHR33096:SF1">
    <property type="entry name" value="CXC1-LIKE CYSTEINE CLUSTER ASSOCIATED WITH KDZ TRANSPOSASES DOMAIN-CONTAINING PROTEIN"/>
    <property type="match status" value="1"/>
</dbReference>